<dbReference type="AlphaFoldDB" id="A8CBG6"/>
<sequence length="747" mass="78340">MTLLREQRSAGAALRLSWVAFLFGFLVLLRDSLFKESYETPAVLLFAAARLLAPPLTPRAGQGGASSASSSSRLSPSARFPAASWSSSAALVSLLSPPASSRASPSRRNADVPSPSFAVTARPLARSSRESRLSPLAFLPVSASQNAVQTTPPFSGASEKTPLRVGSRASPLALAQARQFVYRLALRFPDAFPQAHEIIQASLAKLSNPLPSSSSSDSSSSSSASPSSSSSASSSSSSSPANSHLASSAFSSVLASLLRVDSRLEYGELRIVPMQTTGDKELHLPLAQVGGKGLFTKELDLALLHGQVDVVVHSLKDVPTELPEGTEIGAYLPREDPRDALIFSRKPRRGLSRACKAQVPGGVAETARRSATQQRVSAAASGAPSVGSSASASLLPYLPDALFASGGLPEETEEAGRAARASHTEDDAGGVEGEARKGDEGRPRIGTCSLRRQALLYALLPPSSFQLMGLRGNVQTRMSRIEKGTLDATLLAAAGLKRLNLLSAMLAPSPSATPSPCPAPSPNETSRGTEPGGCVEAVLLPADVFVPAVCQGIIGVQCRSADTGILSLLRELNSPSSRGQALCERAFLRALDGSCRTPIAGIAEWRAVPAQGEAPRPQSQNGSDEPGVEREGEEGCAGSSVKGREGRSEEGWGGHPDCFTEKTELRFCGVLATPDGKQLLRFCGVLATPDGKQLFREERTVRGVRTPEEAEALGRAVAEEIKKAAGADRLAQIKKHVTEGWKNLKTL</sequence>
<dbReference type="GO" id="GO:0005737">
    <property type="term" value="C:cytoplasm"/>
    <property type="evidence" value="ECO:0007669"/>
    <property type="project" value="TreeGrafter"/>
</dbReference>
<keyword evidence="9" id="KW-0472">Membrane</keyword>
<evidence type="ECO:0000313" key="12">
    <source>
        <dbReference type="EMBL" id="AAZ08387.1"/>
    </source>
</evidence>
<feature type="domain" description="Porphobilinogen deaminase N-terminal" evidence="10">
    <location>
        <begin position="243"/>
        <end position="347"/>
    </location>
</feature>
<dbReference type="PRINTS" id="PR00151">
    <property type="entry name" value="PORPHBDMNASE"/>
</dbReference>
<dbReference type="VEuPathDB" id="ToxoDB:TGRH88_079980"/>
<accession>A8CBG6</accession>
<dbReference type="EC" id="2.5.1.61" evidence="4"/>
<dbReference type="InterPro" id="IPR036803">
    <property type="entry name" value="Porphobilinogen_deaminase_C_sf"/>
</dbReference>
<dbReference type="SUPFAM" id="SSF54782">
    <property type="entry name" value="Porphobilinogen deaminase (hydroxymethylbilane synthase), C-terminal domain"/>
    <property type="match status" value="2"/>
</dbReference>
<dbReference type="PANTHER" id="PTHR11557">
    <property type="entry name" value="PORPHOBILINOGEN DEAMINASE"/>
    <property type="match status" value="1"/>
</dbReference>
<comment type="cofactor">
    <cofactor evidence="1">
        <name>dipyrromethane</name>
        <dbReference type="ChEBI" id="CHEBI:60342"/>
    </cofactor>
</comment>
<keyword evidence="5 12" id="KW-0808">Transferase</keyword>
<dbReference type="VEuPathDB" id="ToxoDB:TGCOUG_271420"/>
<dbReference type="PANTHER" id="PTHR11557:SF0">
    <property type="entry name" value="PORPHOBILINOGEN DEAMINASE"/>
    <property type="match status" value="1"/>
</dbReference>
<dbReference type="Pfam" id="PF03900">
    <property type="entry name" value="Porphobil_deamC"/>
    <property type="match status" value="1"/>
</dbReference>
<keyword evidence="9" id="KW-1133">Transmembrane helix</keyword>
<dbReference type="SUPFAM" id="SSF53850">
    <property type="entry name" value="Periplasmic binding protein-like II"/>
    <property type="match status" value="2"/>
</dbReference>
<evidence type="ECO:0000256" key="3">
    <source>
        <dbReference type="ARBA" id="ARBA00005638"/>
    </source>
</evidence>
<evidence type="ECO:0000256" key="1">
    <source>
        <dbReference type="ARBA" id="ARBA00001916"/>
    </source>
</evidence>
<dbReference type="Gene3D" id="3.30.160.40">
    <property type="entry name" value="Porphobilinogen deaminase, C-terminal domain"/>
    <property type="match status" value="1"/>
</dbReference>
<dbReference type="VEuPathDB" id="ToxoDB:TGDOM2_271420"/>
<keyword evidence="6" id="KW-0627">Porphyrin biosynthesis</keyword>
<dbReference type="VEuPathDB" id="ToxoDB:TGFOU_271420"/>
<comment type="pathway">
    <text evidence="2">Porphyrin-containing compound metabolism; protoporphyrin-IX biosynthesis; coproporphyrinogen-III from 5-aminolevulinate: step 2/4.</text>
</comment>
<evidence type="ECO:0000256" key="5">
    <source>
        <dbReference type="ARBA" id="ARBA00022679"/>
    </source>
</evidence>
<dbReference type="VEuPathDB" id="ToxoDB:TGMAS_271420"/>
<comment type="similarity">
    <text evidence="3">Belongs to the HMBS family.</text>
</comment>
<dbReference type="PROSITE" id="PS00533">
    <property type="entry name" value="PORPHOBILINOGEN_DEAM"/>
    <property type="match status" value="1"/>
</dbReference>
<feature type="compositionally biased region" description="Pro residues" evidence="8">
    <location>
        <begin position="511"/>
        <end position="521"/>
    </location>
</feature>
<proteinExistence type="evidence at transcript level"/>
<dbReference type="InterPro" id="IPR022417">
    <property type="entry name" value="Porphobilin_deaminase_N"/>
</dbReference>
<dbReference type="EMBL" id="DQ029341">
    <property type="protein sequence ID" value="AAZ08387.1"/>
    <property type="molecule type" value="mRNA"/>
</dbReference>
<evidence type="ECO:0000259" key="10">
    <source>
        <dbReference type="Pfam" id="PF01379"/>
    </source>
</evidence>
<dbReference type="Gene3D" id="3.40.190.10">
    <property type="entry name" value="Periplasmic binding protein-like II"/>
    <property type="match status" value="2"/>
</dbReference>
<dbReference type="InterPro" id="IPR022419">
    <property type="entry name" value="Porphobilin_deaminase_cofac_BS"/>
</dbReference>
<evidence type="ECO:0000256" key="6">
    <source>
        <dbReference type="ARBA" id="ARBA00023244"/>
    </source>
</evidence>
<dbReference type="GO" id="GO:0004418">
    <property type="term" value="F:hydroxymethylbilane synthase activity"/>
    <property type="evidence" value="ECO:0007669"/>
    <property type="project" value="UniProtKB-EC"/>
</dbReference>
<feature type="transmembrane region" description="Helical" evidence="9">
    <location>
        <begin position="12"/>
        <end position="29"/>
    </location>
</feature>
<dbReference type="VEuPathDB" id="ToxoDB:TGVEG_271420"/>
<dbReference type="VEuPathDB" id="ToxoDB:TGGT1_271420"/>
<feature type="compositionally biased region" description="Basic and acidic residues" evidence="8">
    <location>
        <begin position="414"/>
        <end position="426"/>
    </location>
</feature>
<dbReference type="InterPro" id="IPR022418">
    <property type="entry name" value="Porphobilinogen_deaminase_C"/>
</dbReference>
<evidence type="ECO:0000256" key="9">
    <source>
        <dbReference type="SAM" id="Phobius"/>
    </source>
</evidence>
<dbReference type="VEuPathDB" id="ToxoDB:TGP89_271420"/>
<dbReference type="Pfam" id="PF01379">
    <property type="entry name" value="Porphobil_deam"/>
    <property type="match status" value="2"/>
</dbReference>
<dbReference type="GO" id="GO:0006782">
    <property type="term" value="P:protoporphyrinogen IX biosynthetic process"/>
    <property type="evidence" value="ECO:0007669"/>
    <property type="project" value="UniProtKB-UniPathway"/>
</dbReference>
<reference evidence="12" key="1">
    <citation type="submission" date="2005-05" db="EMBL/GenBank/DDBJ databases">
        <authorList>
            <person name="Wu B."/>
            <person name="Fraunholz M.J."/>
            <person name="Roos D.S."/>
        </authorList>
    </citation>
    <scope>NUCLEOTIDE SEQUENCE</scope>
</reference>
<name>A8CBG6_TOXGO</name>
<protein>
    <recommendedName>
        <fullName evidence="4">hydroxymethylbilane synthase</fullName>
        <ecNumber evidence="4">2.5.1.61</ecNumber>
    </recommendedName>
    <alternativeName>
        <fullName evidence="7">Hydroxymethylbilane synthase</fullName>
    </alternativeName>
</protein>
<organism evidence="12">
    <name type="scientific">Toxoplasma gondii</name>
    <dbReference type="NCBI Taxonomy" id="5811"/>
    <lineage>
        <taxon>Eukaryota</taxon>
        <taxon>Sar</taxon>
        <taxon>Alveolata</taxon>
        <taxon>Apicomplexa</taxon>
        <taxon>Conoidasida</taxon>
        <taxon>Coccidia</taxon>
        <taxon>Eucoccidiorida</taxon>
        <taxon>Eimeriorina</taxon>
        <taxon>Sarcocystidae</taxon>
        <taxon>Toxoplasma</taxon>
    </lineage>
</organism>
<gene>
    <name evidence="12" type="primary">HemC</name>
</gene>
<dbReference type="InterPro" id="IPR000860">
    <property type="entry name" value="HemC"/>
</dbReference>
<feature type="region of interest" description="Disordered" evidence="8">
    <location>
        <begin position="409"/>
        <end position="445"/>
    </location>
</feature>
<keyword evidence="9" id="KW-0812">Transmembrane</keyword>
<evidence type="ECO:0000256" key="2">
    <source>
        <dbReference type="ARBA" id="ARBA00004735"/>
    </source>
</evidence>
<feature type="compositionally biased region" description="Basic and acidic residues" evidence="8">
    <location>
        <begin position="433"/>
        <end position="443"/>
    </location>
</feature>
<feature type="region of interest" description="Disordered" evidence="8">
    <location>
        <begin position="509"/>
        <end position="530"/>
    </location>
</feature>
<evidence type="ECO:0000256" key="7">
    <source>
        <dbReference type="ARBA" id="ARBA00033064"/>
    </source>
</evidence>
<evidence type="ECO:0000256" key="4">
    <source>
        <dbReference type="ARBA" id="ARBA00012655"/>
    </source>
</evidence>
<dbReference type="VEuPathDB" id="ToxoDB:TGARI_271420"/>
<dbReference type="VEuPathDB" id="ToxoDB:TGPRC2_271420"/>
<dbReference type="VEuPathDB" id="ToxoDB:TGRUB_271420"/>
<evidence type="ECO:0000256" key="8">
    <source>
        <dbReference type="SAM" id="MobiDB-lite"/>
    </source>
</evidence>
<feature type="region of interest" description="Disordered" evidence="8">
    <location>
        <begin position="607"/>
        <end position="655"/>
    </location>
</feature>
<evidence type="ECO:0000259" key="11">
    <source>
        <dbReference type="Pfam" id="PF03900"/>
    </source>
</evidence>
<dbReference type="VEuPathDB" id="ToxoDB:TGVAND_271420"/>
<feature type="compositionally biased region" description="Basic and acidic residues" evidence="8">
    <location>
        <begin position="642"/>
        <end position="655"/>
    </location>
</feature>
<dbReference type="UniPathway" id="UPA00251">
    <property type="reaction ID" value="UER00319"/>
</dbReference>
<feature type="region of interest" description="Disordered" evidence="8">
    <location>
        <begin position="209"/>
        <end position="241"/>
    </location>
</feature>
<feature type="domain" description="Porphobilinogen deaminase C-terminal" evidence="11">
    <location>
        <begin position="581"/>
        <end position="604"/>
    </location>
</feature>
<dbReference type="VEuPathDB" id="ToxoDB:TGME49_271420"/>
<dbReference type="VEuPathDB" id="ToxoDB:TGCAST_271420"/>
<feature type="domain" description="Porphobilinogen deaminase N-terminal" evidence="10">
    <location>
        <begin position="443"/>
        <end position="565"/>
    </location>
</feature>